<dbReference type="GO" id="GO:0016020">
    <property type="term" value="C:membrane"/>
    <property type="evidence" value="ECO:0007669"/>
    <property type="project" value="InterPro"/>
</dbReference>
<dbReference type="PANTHER" id="PTHR21229:SF2">
    <property type="entry name" value="RE59932P"/>
    <property type="match status" value="1"/>
</dbReference>
<proteinExistence type="predicted"/>
<accession>A0AAU9LTR5</accession>
<evidence type="ECO:0000313" key="3">
    <source>
        <dbReference type="Proteomes" id="UP001157418"/>
    </source>
</evidence>
<reference evidence="2 3" key="1">
    <citation type="submission" date="2022-01" db="EMBL/GenBank/DDBJ databases">
        <authorList>
            <person name="Xiong W."/>
            <person name="Schranz E."/>
        </authorList>
    </citation>
    <scope>NUCLEOTIDE SEQUENCE [LARGE SCALE GENOMIC DNA]</scope>
</reference>
<feature type="transmembrane region" description="Helical" evidence="1">
    <location>
        <begin position="28"/>
        <end position="48"/>
    </location>
</feature>
<sequence>MNLRIELYNVADDDTTKDYLSAGEPQPYVYFGFFLVYLYFLGFWVNLCFKNQTRFQMIHLLMAMLVWITVLHLICAAADQHDLKVTDTNCCVVVFIHTAFFSDLAFTKASDTSTFGMALSLTDVYPLMVFVCLLIMVIQQTLLQESNSLVFYMVMFYMYRPSVLDEDGEDCKESLV</sequence>
<name>A0AAU9LTR5_9ASTR</name>
<evidence type="ECO:0000256" key="1">
    <source>
        <dbReference type="SAM" id="Phobius"/>
    </source>
</evidence>
<dbReference type="PANTHER" id="PTHR21229">
    <property type="entry name" value="LUNG SEVEN TRANSMEMBRANE RECEPTOR"/>
    <property type="match status" value="1"/>
</dbReference>
<keyword evidence="1" id="KW-0472">Membrane</keyword>
<protein>
    <submittedName>
        <fullName evidence="2">Uncharacterized protein</fullName>
    </submittedName>
</protein>
<keyword evidence="1" id="KW-1133">Transmembrane helix</keyword>
<gene>
    <name evidence="2" type="ORF">LVIROSA_LOCUS4420</name>
</gene>
<dbReference type="AlphaFoldDB" id="A0AAU9LTR5"/>
<evidence type="ECO:0000313" key="2">
    <source>
        <dbReference type="EMBL" id="CAH1416671.1"/>
    </source>
</evidence>
<dbReference type="InterPro" id="IPR009637">
    <property type="entry name" value="GPR107/GPR108-like"/>
</dbReference>
<comment type="caution">
    <text evidence="2">The sequence shown here is derived from an EMBL/GenBank/DDBJ whole genome shotgun (WGS) entry which is preliminary data.</text>
</comment>
<keyword evidence="1" id="KW-0812">Transmembrane</keyword>
<feature type="transmembrane region" description="Helical" evidence="1">
    <location>
        <begin position="60"/>
        <end position="79"/>
    </location>
</feature>
<keyword evidence="3" id="KW-1185">Reference proteome</keyword>
<dbReference type="GO" id="GO:0005794">
    <property type="term" value="C:Golgi apparatus"/>
    <property type="evidence" value="ECO:0007669"/>
    <property type="project" value="TreeGrafter"/>
</dbReference>
<feature type="transmembrane region" description="Helical" evidence="1">
    <location>
        <begin position="124"/>
        <end position="143"/>
    </location>
</feature>
<dbReference type="EMBL" id="CAKMRJ010000002">
    <property type="protein sequence ID" value="CAH1416671.1"/>
    <property type="molecule type" value="Genomic_DNA"/>
</dbReference>
<dbReference type="Proteomes" id="UP001157418">
    <property type="component" value="Unassembled WGS sequence"/>
</dbReference>
<organism evidence="2 3">
    <name type="scientific">Lactuca virosa</name>
    <dbReference type="NCBI Taxonomy" id="75947"/>
    <lineage>
        <taxon>Eukaryota</taxon>
        <taxon>Viridiplantae</taxon>
        <taxon>Streptophyta</taxon>
        <taxon>Embryophyta</taxon>
        <taxon>Tracheophyta</taxon>
        <taxon>Spermatophyta</taxon>
        <taxon>Magnoliopsida</taxon>
        <taxon>eudicotyledons</taxon>
        <taxon>Gunneridae</taxon>
        <taxon>Pentapetalae</taxon>
        <taxon>asterids</taxon>
        <taxon>campanulids</taxon>
        <taxon>Asterales</taxon>
        <taxon>Asteraceae</taxon>
        <taxon>Cichorioideae</taxon>
        <taxon>Cichorieae</taxon>
        <taxon>Lactucinae</taxon>
        <taxon>Lactuca</taxon>
    </lineage>
</organism>